<sequence>VPEAFRETIDAIENAGTASEATGIAIETFGQRAGPDLADAVRGGKFELDEYLSVVEGGSETIMGAAKDTESFGEKWKMFANKLMVAAEPLASRVFDAVGDAMDRIGPHIPALIAGFERFFSMIGEWIGKAGAWWEDHKEQIIGFAKGVWEIIQRVMPIIAEAVGEAFRIIGEWIGKAGAWWDEHKDTIIEFGAKVWAAIVEFKDIIVEVFETVRGWFQSGGDDAEGFAGRWSEIWGRITELFTAVGVLIGAV</sequence>
<reference evidence="1" key="1">
    <citation type="journal article" date="2014" name="Front. Microbiol.">
        <title>High frequency of phylogenetically diverse reductive dehalogenase-homologous genes in deep subseafloor sedimentary metagenomes.</title>
        <authorList>
            <person name="Kawai M."/>
            <person name="Futagami T."/>
            <person name="Toyoda A."/>
            <person name="Takaki Y."/>
            <person name="Nishi S."/>
            <person name="Hori S."/>
            <person name="Arai W."/>
            <person name="Tsubouchi T."/>
            <person name="Morono Y."/>
            <person name="Uchiyama I."/>
            <person name="Ito T."/>
            <person name="Fujiyama A."/>
            <person name="Inagaki F."/>
            <person name="Takami H."/>
        </authorList>
    </citation>
    <scope>NUCLEOTIDE SEQUENCE</scope>
    <source>
        <strain evidence="1">Expedition CK06-06</strain>
    </source>
</reference>
<feature type="non-terminal residue" evidence="1">
    <location>
        <position position="1"/>
    </location>
</feature>
<proteinExistence type="predicted"/>
<dbReference type="AlphaFoldDB" id="X0Y5N3"/>
<evidence type="ECO:0008006" key="2">
    <source>
        <dbReference type="Google" id="ProtNLM"/>
    </source>
</evidence>
<feature type="non-terminal residue" evidence="1">
    <location>
        <position position="252"/>
    </location>
</feature>
<evidence type="ECO:0000313" key="1">
    <source>
        <dbReference type="EMBL" id="GAG32176.1"/>
    </source>
</evidence>
<accession>X0Y5N3</accession>
<name>X0Y5N3_9ZZZZ</name>
<dbReference type="EMBL" id="BARS01041433">
    <property type="protein sequence ID" value="GAG32176.1"/>
    <property type="molecule type" value="Genomic_DNA"/>
</dbReference>
<comment type="caution">
    <text evidence="1">The sequence shown here is derived from an EMBL/GenBank/DDBJ whole genome shotgun (WGS) entry which is preliminary data.</text>
</comment>
<organism evidence="1">
    <name type="scientific">marine sediment metagenome</name>
    <dbReference type="NCBI Taxonomy" id="412755"/>
    <lineage>
        <taxon>unclassified sequences</taxon>
        <taxon>metagenomes</taxon>
        <taxon>ecological metagenomes</taxon>
    </lineage>
</organism>
<gene>
    <name evidence="1" type="ORF">S01H1_63016</name>
</gene>
<protein>
    <recommendedName>
        <fullName evidence="2">Phage tail tape measure protein domain-containing protein</fullName>
    </recommendedName>
</protein>